<dbReference type="RefSeq" id="WP_336535322.1">
    <property type="nucleotide sequence ID" value="NZ_JBBAYL010000002.1"/>
</dbReference>
<name>A0ABU8G5H5_9ACTN</name>
<proteinExistence type="predicted"/>
<gene>
    <name evidence="2" type="ORF">WB403_00440</name>
</gene>
<keyword evidence="3" id="KW-1185">Reference proteome</keyword>
<feature type="transmembrane region" description="Helical" evidence="1">
    <location>
        <begin position="203"/>
        <end position="224"/>
    </location>
</feature>
<feature type="transmembrane region" description="Helical" evidence="1">
    <location>
        <begin position="34"/>
        <end position="55"/>
    </location>
</feature>
<keyword evidence="1" id="KW-0472">Membrane</keyword>
<sequence>MVVSIGPAVGCLVLTLSLLLRARGTHGRVRTRLLLVAGSATAGSFYRASVVALSSRPSPVPDAPGPAGLAVVAGATVTVGLGMAGLLVAADAGTGWRAWLRRVLDGAVVAGAGFMAGWVLLGRAGDGWRWETGMLGVLWTSEVVFLGFLLALRRLVRGDQRATLWAAVVGVFLLLVGDTLRLSRVGPPGQEAMSFPVADVCGTAGLLIVAVGPWVPGGASVLGAGRPLLRSGMEGAAAFVPLTVCTVSALSYAVAPLADDPVPLLVGGMALLGLWARRIWLPSRSTGQDDRASR</sequence>
<feature type="transmembrane region" description="Helical" evidence="1">
    <location>
        <begin position="67"/>
        <end position="90"/>
    </location>
</feature>
<feature type="transmembrane region" description="Helical" evidence="1">
    <location>
        <begin position="133"/>
        <end position="152"/>
    </location>
</feature>
<evidence type="ECO:0000313" key="2">
    <source>
        <dbReference type="EMBL" id="MEI5607631.1"/>
    </source>
</evidence>
<evidence type="ECO:0000256" key="1">
    <source>
        <dbReference type="SAM" id="Phobius"/>
    </source>
</evidence>
<feature type="transmembrane region" description="Helical" evidence="1">
    <location>
        <begin position="236"/>
        <end position="255"/>
    </location>
</feature>
<evidence type="ECO:0008006" key="4">
    <source>
        <dbReference type="Google" id="ProtNLM"/>
    </source>
</evidence>
<protein>
    <recommendedName>
        <fullName evidence="4">Integral membrane protein</fullName>
    </recommendedName>
</protein>
<evidence type="ECO:0000313" key="3">
    <source>
        <dbReference type="Proteomes" id="UP001365781"/>
    </source>
</evidence>
<feature type="transmembrane region" description="Helical" evidence="1">
    <location>
        <begin position="261"/>
        <end position="281"/>
    </location>
</feature>
<feature type="transmembrane region" description="Helical" evidence="1">
    <location>
        <begin position="164"/>
        <end position="183"/>
    </location>
</feature>
<dbReference type="EMBL" id="JBBAYM010000001">
    <property type="protein sequence ID" value="MEI5607631.1"/>
    <property type="molecule type" value="Genomic_DNA"/>
</dbReference>
<dbReference type="Proteomes" id="UP001365781">
    <property type="component" value="Unassembled WGS sequence"/>
</dbReference>
<feature type="transmembrane region" description="Helical" evidence="1">
    <location>
        <begin position="102"/>
        <end position="121"/>
    </location>
</feature>
<keyword evidence="1" id="KW-1133">Transmembrane helix</keyword>
<reference evidence="2 3" key="1">
    <citation type="submission" date="2024-03" db="EMBL/GenBank/DDBJ databases">
        <title>First Report of Pectobacterium brasiliscabiei causing potato scab in china.</title>
        <authorList>
            <person name="Handique U."/>
        </authorList>
    </citation>
    <scope>NUCLEOTIDE SEQUENCE [LARGE SCALE GENOMIC DNA]</scope>
    <source>
        <strain evidence="2 3">ZRIMU1503</strain>
    </source>
</reference>
<comment type="caution">
    <text evidence="2">The sequence shown here is derived from an EMBL/GenBank/DDBJ whole genome shotgun (WGS) entry which is preliminary data.</text>
</comment>
<accession>A0ABU8G5H5</accession>
<organism evidence="2 3">
    <name type="scientific">Streptomyces brasiliscabiei</name>
    <dbReference type="NCBI Taxonomy" id="2736302"/>
    <lineage>
        <taxon>Bacteria</taxon>
        <taxon>Bacillati</taxon>
        <taxon>Actinomycetota</taxon>
        <taxon>Actinomycetes</taxon>
        <taxon>Kitasatosporales</taxon>
        <taxon>Streptomycetaceae</taxon>
        <taxon>Streptomyces</taxon>
    </lineage>
</organism>
<keyword evidence="1" id="KW-0812">Transmembrane</keyword>
<feature type="transmembrane region" description="Helical" evidence="1">
    <location>
        <begin position="6"/>
        <end position="22"/>
    </location>
</feature>